<accession>A0AA39HYR3</accession>
<keyword evidence="3" id="KW-1185">Reference proteome</keyword>
<feature type="region of interest" description="Disordered" evidence="1">
    <location>
        <begin position="38"/>
        <end position="60"/>
    </location>
</feature>
<reference evidence="2" key="1">
    <citation type="submission" date="2023-06" db="EMBL/GenBank/DDBJ databases">
        <title>Genomic analysis of the entomopathogenic nematode Steinernema hermaphroditum.</title>
        <authorList>
            <person name="Schwarz E.M."/>
            <person name="Heppert J.K."/>
            <person name="Baniya A."/>
            <person name="Schwartz H.T."/>
            <person name="Tan C.-H."/>
            <person name="Antoshechkin I."/>
            <person name="Sternberg P.W."/>
            <person name="Goodrich-Blair H."/>
            <person name="Dillman A.R."/>
        </authorList>
    </citation>
    <scope>NUCLEOTIDE SEQUENCE</scope>
    <source>
        <strain evidence="2">PS9179</strain>
        <tissue evidence="2">Whole animal</tissue>
    </source>
</reference>
<dbReference type="AlphaFoldDB" id="A0AA39HYR3"/>
<proteinExistence type="predicted"/>
<protein>
    <submittedName>
        <fullName evidence="2">Uncharacterized protein</fullName>
    </submittedName>
</protein>
<dbReference type="Proteomes" id="UP001175271">
    <property type="component" value="Unassembled WGS sequence"/>
</dbReference>
<comment type="caution">
    <text evidence="2">The sequence shown here is derived from an EMBL/GenBank/DDBJ whole genome shotgun (WGS) entry which is preliminary data.</text>
</comment>
<sequence length="320" mass="36900">MGRIVEVLKSADHEIRAAKVRLPSSKILTRPLSKLYPFSTSSPTEEPQTEKKGDPPSGNTVAETISASVRVCIPPLKFYLQMMLVLCLVMGSFCSPSRGSQCEPETARNWLLIQHLPSGHFCGHMIRCSSRFCEQNDCHENGTMTCHMSRTGIWAAHRKTANLCPAAEEFLKDHIDNHPLLKSVKLFGSNWTASIQPYVKKFLLQTRIERTFELRENYETHQLDKLFVQEVIDFWKTHEGFKCDIRIPRVGDEHEYLDSMEKVDEEDICYQLRNKWNSCMRFRYGGLGPITFFTISRQDGTFAVNDRKRRFPIGRAFNMQ</sequence>
<name>A0AA39HYR3_9BILA</name>
<evidence type="ECO:0000313" key="3">
    <source>
        <dbReference type="Proteomes" id="UP001175271"/>
    </source>
</evidence>
<organism evidence="2 3">
    <name type="scientific">Steinernema hermaphroditum</name>
    <dbReference type="NCBI Taxonomy" id="289476"/>
    <lineage>
        <taxon>Eukaryota</taxon>
        <taxon>Metazoa</taxon>
        <taxon>Ecdysozoa</taxon>
        <taxon>Nematoda</taxon>
        <taxon>Chromadorea</taxon>
        <taxon>Rhabditida</taxon>
        <taxon>Tylenchina</taxon>
        <taxon>Panagrolaimomorpha</taxon>
        <taxon>Strongyloidoidea</taxon>
        <taxon>Steinernematidae</taxon>
        <taxon>Steinernema</taxon>
    </lineage>
</organism>
<evidence type="ECO:0000313" key="2">
    <source>
        <dbReference type="EMBL" id="KAK0414547.1"/>
    </source>
</evidence>
<evidence type="ECO:0000256" key="1">
    <source>
        <dbReference type="SAM" id="MobiDB-lite"/>
    </source>
</evidence>
<gene>
    <name evidence="2" type="ORF">QR680_011488</name>
</gene>
<dbReference type="EMBL" id="JAUCMV010000002">
    <property type="protein sequence ID" value="KAK0414547.1"/>
    <property type="molecule type" value="Genomic_DNA"/>
</dbReference>